<proteinExistence type="inferred from homology"/>
<dbReference type="PANTHER" id="PTHR30629">
    <property type="entry name" value="PROPHAGE INTEGRASE"/>
    <property type="match status" value="1"/>
</dbReference>
<feature type="domain" description="Tyr recombinase" evidence="6">
    <location>
        <begin position="210"/>
        <end position="393"/>
    </location>
</feature>
<dbReference type="Gene3D" id="3.30.160.390">
    <property type="entry name" value="Integrase, DNA-binding domain"/>
    <property type="match status" value="1"/>
</dbReference>
<comment type="similarity">
    <text evidence="1">Belongs to the 'phage' integrase family.</text>
</comment>
<name>A0ABV9JP59_9GAMM</name>
<dbReference type="InterPro" id="IPR050808">
    <property type="entry name" value="Phage_Integrase"/>
</dbReference>
<dbReference type="PROSITE" id="PS51900">
    <property type="entry name" value="CB"/>
    <property type="match status" value="1"/>
</dbReference>
<dbReference type="InterPro" id="IPR044068">
    <property type="entry name" value="CB"/>
</dbReference>
<dbReference type="RefSeq" id="WP_377334661.1">
    <property type="nucleotide sequence ID" value="NZ_JBHSGB010000012.1"/>
</dbReference>
<dbReference type="Gene3D" id="1.10.150.130">
    <property type="match status" value="1"/>
</dbReference>
<evidence type="ECO:0000313" key="8">
    <source>
        <dbReference type="EMBL" id="MFC4655999.1"/>
    </source>
</evidence>
<keyword evidence="4" id="KW-0233">DNA recombination</keyword>
<keyword evidence="3 5" id="KW-0238">DNA-binding</keyword>
<dbReference type="PANTHER" id="PTHR30629:SF2">
    <property type="entry name" value="PROPHAGE INTEGRASE INTS-RELATED"/>
    <property type="match status" value="1"/>
</dbReference>
<dbReference type="InterPro" id="IPR010998">
    <property type="entry name" value="Integrase_recombinase_N"/>
</dbReference>
<evidence type="ECO:0000256" key="4">
    <source>
        <dbReference type="ARBA" id="ARBA00023172"/>
    </source>
</evidence>
<evidence type="ECO:0000256" key="3">
    <source>
        <dbReference type="ARBA" id="ARBA00023125"/>
    </source>
</evidence>
<dbReference type="InterPro" id="IPR038488">
    <property type="entry name" value="Integrase_DNA-bd_sf"/>
</dbReference>
<dbReference type="Proteomes" id="UP001595962">
    <property type="component" value="Unassembled WGS sequence"/>
</dbReference>
<evidence type="ECO:0000256" key="2">
    <source>
        <dbReference type="ARBA" id="ARBA00022908"/>
    </source>
</evidence>
<comment type="caution">
    <text evidence="8">The sequence shown here is derived from an EMBL/GenBank/DDBJ whole genome shotgun (WGS) entry which is preliminary data.</text>
</comment>
<keyword evidence="2" id="KW-0229">DNA integration</keyword>
<dbReference type="Pfam" id="PF13356">
    <property type="entry name" value="Arm-DNA-bind_3"/>
    <property type="match status" value="1"/>
</dbReference>
<gene>
    <name evidence="8" type="ORF">ACFO3I_13365</name>
</gene>
<sequence>MTPQTKIRFTETDVNAIPFSAKRVRWHDNQMPGLVLDVTSKAKVFRVYKKLSGRRVPVSVTLGSFPALSVEAARKLARKAMADMADGVNPNDSKRQFRAAAVTLQDVFQAYLEQRDLKPATLRGYHANMKLYIADWHNKRLSDLSEDMIAKRHLELTKRSKAQADYCMRMLRALFNFAKAEYKDSNGYSLFPNNPVQVLSAKRSWNNVARKQTRLRPSQLKPFLQAITEIRQQASTYRQDSTVAMCDYIEFMTYTGLRKSETMTLAWPDVYMADGFFMVKDTKNGDDVELPITVPLLAILKRRKDYKINHYVFGVDSPKGHIVEPKKTLERIRQQADVSIGLHDLRRTYCSIAENTGVGHYTLKRLLNHKTGRNDVTGGYTILTAEELHEPAERIAQRIMQYAGLVEQKKDTDIAGFKNLVSGFTKEQKLALLAELMG</sequence>
<dbReference type="InterPro" id="IPR025166">
    <property type="entry name" value="Integrase_DNA_bind_dom"/>
</dbReference>
<feature type="domain" description="Core-binding (CB)" evidence="7">
    <location>
        <begin position="102"/>
        <end position="179"/>
    </location>
</feature>
<dbReference type="InterPro" id="IPR013762">
    <property type="entry name" value="Integrase-like_cat_sf"/>
</dbReference>
<evidence type="ECO:0000256" key="5">
    <source>
        <dbReference type="PROSITE-ProRule" id="PRU01248"/>
    </source>
</evidence>
<dbReference type="InterPro" id="IPR011010">
    <property type="entry name" value="DNA_brk_join_enz"/>
</dbReference>
<dbReference type="InterPro" id="IPR002104">
    <property type="entry name" value="Integrase_catalytic"/>
</dbReference>
<keyword evidence="9" id="KW-1185">Reference proteome</keyword>
<accession>A0ABV9JP59</accession>
<dbReference type="Pfam" id="PF00589">
    <property type="entry name" value="Phage_integrase"/>
    <property type="match status" value="1"/>
</dbReference>
<evidence type="ECO:0000259" key="7">
    <source>
        <dbReference type="PROSITE" id="PS51900"/>
    </source>
</evidence>
<dbReference type="PROSITE" id="PS51898">
    <property type="entry name" value="TYR_RECOMBINASE"/>
    <property type="match status" value="1"/>
</dbReference>
<dbReference type="EMBL" id="JBHSGB010000012">
    <property type="protein sequence ID" value="MFC4655999.1"/>
    <property type="molecule type" value="Genomic_DNA"/>
</dbReference>
<reference evidence="9" key="1">
    <citation type="journal article" date="2019" name="Int. J. Syst. Evol. Microbiol.">
        <title>The Global Catalogue of Microorganisms (GCM) 10K type strain sequencing project: providing services to taxonomists for standard genome sequencing and annotation.</title>
        <authorList>
            <consortium name="The Broad Institute Genomics Platform"/>
            <consortium name="The Broad Institute Genome Sequencing Center for Infectious Disease"/>
            <person name="Wu L."/>
            <person name="Ma J."/>
        </authorList>
    </citation>
    <scope>NUCLEOTIDE SEQUENCE [LARGE SCALE GENOMIC DNA]</scope>
    <source>
        <strain evidence="9">DT28</strain>
    </source>
</reference>
<evidence type="ECO:0000313" key="9">
    <source>
        <dbReference type="Proteomes" id="UP001595962"/>
    </source>
</evidence>
<evidence type="ECO:0000259" key="6">
    <source>
        <dbReference type="PROSITE" id="PS51898"/>
    </source>
</evidence>
<dbReference type="SUPFAM" id="SSF56349">
    <property type="entry name" value="DNA breaking-rejoining enzymes"/>
    <property type="match status" value="1"/>
</dbReference>
<dbReference type="Gene3D" id="1.10.443.10">
    <property type="entry name" value="Intergrase catalytic core"/>
    <property type="match status" value="1"/>
</dbReference>
<organism evidence="8 9">
    <name type="scientific">Rheinheimera marina</name>
    <dbReference type="NCBI Taxonomy" id="1774958"/>
    <lineage>
        <taxon>Bacteria</taxon>
        <taxon>Pseudomonadati</taxon>
        <taxon>Pseudomonadota</taxon>
        <taxon>Gammaproteobacteria</taxon>
        <taxon>Chromatiales</taxon>
        <taxon>Chromatiaceae</taxon>
        <taxon>Rheinheimera</taxon>
    </lineage>
</organism>
<evidence type="ECO:0000256" key="1">
    <source>
        <dbReference type="ARBA" id="ARBA00008857"/>
    </source>
</evidence>
<protein>
    <submittedName>
        <fullName evidence="8">Tyrosine-type recombinase/integrase</fullName>
    </submittedName>
</protein>